<keyword evidence="15 19" id="KW-0472">Membrane</keyword>
<evidence type="ECO:0000256" key="9">
    <source>
        <dbReference type="ARBA" id="ARBA00022516"/>
    </source>
</evidence>
<keyword evidence="13 19" id="KW-1133">Transmembrane helix</keyword>
<dbReference type="PANTHER" id="PTHR46382">
    <property type="entry name" value="PHOSPHATIDATE CYTIDYLYLTRANSFERASE"/>
    <property type="match status" value="1"/>
</dbReference>
<accession>U4KS59</accession>
<comment type="pathway">
    <text evidence="3 18">Phospholipid metabolism; CDP-diacylglycerol biosynthesis; CDP-diacylglycerol from sn-glycerol 3-phosphate: step 3/3.</text>
</comment>
<evidence type="ECO:0000256" key="14">
    <source>
        <dbReference type="ARBA" id="ARBA00023098"/>
    </source>
</evidence>
<dbReference type="UniPathway" id="UPA00557">
    <property type="reaction ID" value="UER00614"/>
</dbReference>
<keyword evidence="14" id="KW-0443">Lipid metabolism</keyword>
<comment type="subcellular location">
    <subcellularLocation>
        <location evidence="2">Cell membrane</location>
        <topology evidence="2">Multi-pass membrane protein</topology>
    </subcellularLocation>
</comment>
<reference evidence="20 21" key="1">
    <citation type="journal article" date="2013" name="J. Mol. Microbiol. Biotechnol.">
        <title>Analysis of the Complete Genomes of Acholeplasma brassicae , A. palmae and A. laidlawii and Their Comparison to the Obligate Parasites from ' Candidatus Phytoplasma'.</title>
        <authorList>
            <person name="Kube M."/>
            <person name="Siewert C."/>
            <person name="Migdoll A.M."/>
            <person name="Duduk B."/>
            <person name="Holz S."/>
            <person name="Rabus R."/>
            <person name="Seemuller E."/>
            <person name="Mitrovic J."/>
            <person name="Muller I."/>
            <person name="Buttner C."/>
            <person name="Reinhardt R."/>
        </authorList>
    </citation>
    <scope>NUCLEOTIDE SEQUENCE [LARGE SCALE GENOMIC DNA]</scope>
    <source>
        <strain evidence="21">0502</strain>
    </source>
</reference>
<name>U4KS59_9MOLU</name>
<dbReference type="Proteomes" id="UP000032737">
    <property type="component" value="Chromosome"/>
</dbReference>
<keyword evidence="11 18" id="KW-0812">Transmembrane</keyword>
<keyword evidence="17" id="KW-1208">Phospholipid metabolism</keyword>
<comment type="pathway">
    <text evidence="4">Lipid metabolism.</text>
</comment>
<dbReference type="RefSeq" id="WP_030005203.1">
    <property type="nucleotide sequence ID" value="NC_022549.1"/>
</dbReference>
<comment type="catalytic activity">
    <reaction evidence="1 18">
        <text>a 1,2-diacyl-sn-glycero-3-phosphate + CTP + H(+) = a CDP-1,2-diacyl-sn-glycerol + diphosphate</text>
        <dbReference type="Rhea" id="RHEA:16229"/>
        <dbReference type="ChEBI" id="CHEBI:15378"/>
        <dbReference type="ChEBI" id="CHEBI:33019"/>
        <dbReference type="ChEBI" id="CHEBI:37563"/>
        <dbReference type="ChEBI" id="CHEBI:58332"/>
        <dbReference type="ChEBI" id="CHEBI:58608"/>
        <dbReference type="EC" id="2.7.7.41"/>
    </reaction>
</comment>
<evidence type="ECO:0000256" key="1">
    <source>
        <dbReference type="ARBA" id="ARBA00001698"/>
    </source>
</evidence>
<comment type="similarity">
    <text evidence="5 18">Belongs to the CDS family.</text>
</comment>
<feature type="transmembrane region" description="Helical" evidence="19">
    <location>
        <begin position="5"/>
        <end position="21"/>
    </location>
</feature>
<keyword evidence="16" id="KW-0594">Phospholipid biosynthesis</keyword>
<feature type="transmembrane region" description="Helical" evidence="19">
    <location>
        <begin position="187"/>
        <end position="208"/>
    </location>
</feature>
<feature type="transmembrane region" description="Helical" evidence="19">
    <location>
        <begin position="54"/>
        <end position="74"/>
    </location>
</feature>
<feature type="transmembrane region" description="Helical" evidence="19">
    <location>
        <begin position="289"/>
        <end position="307"/>
    </location>
</feature>
<evidence type="ECO:0000256" key="7">
    <source>
        <dbReference type="ARBA" id="ARBA00019373"/>
    </source>
</evidence>
<dbReference type="EMBL" id="FO681348">
    <property type="protein sequence ID" value="CCV66343.1"/>
    <property type="molecule type" value="Genomic_DNA"/>
</dbReference>
<proteinExistence type="inferred from homology"/>
<dbReference type="GO" id="GO:0004605">
    <property type="term" value="F:phosphatidate cytidylyltransferase activity"/>
    <property type="evidence" value="ECO:0007669"/>
    <property type="project" value="UniProtKB-EC"/>
</dbReference>
<keyword evidence="8" id="KW-1003">Cell membrane</keyword>
<evidence type="ECO:0000313" key="21">
    <source>
        <dbReference type="Proteomes" id="UP000032737"/>
    </source>
</evidence>
<feature type="transmembrane region" description="Helical" evidence="19">
    <location>
        <begin position="148"/>
        <end position="166"/>
    </location>
</feature>
<dbReference type="STRING" id="61635.BN85313220"/>
<evidence type="ECO:0000256" key="15">
    <source>
        <dbReference type="ARBA" id="ARBA00023136"/>
    </source>
</evidence>
<keyword evidence="21" id="KW-1185">Reference proteome</keyword>
<evidence type="ECO:0000256" key="4">
    <source>
        <dbReference type="ARBA" id="ARBA00005189"/>
    </source>
</evidence>
<protein>
    <recommendedName>
        <fullName evidence="7 18">Phosphatidate cytidylyltransferase</fullName>
        <ecNumber evidence="6 18">2.7.7.41</ecNumber>
    </recommendedName>
</protein>
<dbReference type="KEGG" id="abra:BN85313220"/>
<evidence type="ECO:0000256" key="12">
    <source>
        <dbReference type="ARBA" id="ARBA00022695"/>
    </source>
</evidence>
<evidence type="ECO:0000256" key="5">
    <source>
        <dbReference type="ARBA" id="ARBA00010185"/>
    </source>
</evidence>
<feature type="transmembrane region" description="Helical" evidence="19">
    <location>
        <begin position="94"/>
        <end position="112"/>
    </location>
</feature>
<keyword evidence="12 18" id="KW-0548">Nucleotidyltransferase</keyword>
<dbReference type="AlphaFoldDB" id="U4KS59"/>
<dbReference type="HOGENOM" id="CLU_037294_2_2_14"/>
<dbReference type="InterPro" id="IPR000374">
    <property type="entry name" value="PC_trans"/>
</dbReference>
<evidence type="ECO:0000256" key="3">
    <source>
        <dbReference type="ARBA" id="ARBA00005119"/>
    </source>
</evidence>
<feature type="transmembrane region" description="Helical" evidence="19">
    <location>
        <begin position="124"/>
        <end position="142"/>
    </location>
</feature>
<dbReference type="PROSITE" id="PS01315">
    <property type="entry name" value="CDS"/>
    <property type="match status" value="1"/>
</dbReference>
<dbReference type="GO" id="GO:0016024">
    <property type="term" value="P:CDP-diacylglycerol biosynthetic process"/>
    <property type="evidence" value="ECO:0007669"/>
    <property type="project" value="UniProtKB-UniPathway"/>
</dbReference>
<sequence>MKQRIITGIILLLTLIPIVIFEPLFFVFQLTMILMVVVGATELINMYNKEKKMSFIPMVITVIASVFVYLSAVIAWNNDTSLSYLMPIDIKVNFVAISMAVTLIMFALLVFYKDFDGADIGKSMTIIFYIGMSVAAVSILRILGVRFIAYLFIITISTDMFAYFFGIKFGKHKMIPRISPKKSWEGAIAGTVFATIFGVLFALFYGYLFPAGSFLNESGQMTLLENFSSIGAKALWIQALVIVPISFIASIVSQIGDLVASKLKRTYGIKDFGKVFPGHGGILDRFDSAMFVALFLVSVFMMMNQLFPIAI</sequence>
<organism evidence="20 21">
    <name type="scientific">Acholeplasma brassicae</name>
    <dbReference type="NCBI Taxonomy" id="61635"/>
    <lineage>
        <taxon>Bacteria</taxon>
        <taxon>Bacillati</taxon>
        <taxon>Mycoplasmatota</taxon>
        <taxon>Mollicutes</taxon>
        <taxon>Acholeplasmatales</taxon>
        <taxon>Acholeplasmataceae</taxon>
        <taxon>Acholeplasma</taxon>
    </lineage>
</organism>
<evidence type="ECO:0000256" key="18">
    <source>
        <dbReference type="RuleBase" id="RU003938"/>
    </source>
</evidence>
<feature type="transmembrane region" description="Helical" evidence="19">
    <location>
        <begin position="235"/>
        <end position="260"/>
    </location>
</feature>
<dbReference type="GO" id="GO:0005886">
    <property type="term" value="C:plasma membrane"/>
    <property type="evidence" value="ECO:0007669"/>
    <property type="project" value="UniProtKB-SubCell"/>
</dbReference>
<evidence type="ECO:0000256" key="19">
    <source>
        <dbReference type="SAM" id="Phobius"/>
    </source>
</evidence>
<evidence type="ECO:0000256" key="2">
    <source>
        <dbReference type="ARBA" id="ARBA00004651"/>
    </source>
</evidence>
<gene>
    <name evidence="20" type="primary">cdsA</name>
    <name evidence="20" type="ORF">BN85313220</name>
</gene>
<keyword evidence="9" id="KW-0444">Lipid biosynthesis</keyword>
<evidence type="ECO:0000256" key="17">
    <source>
        <dbReference type="ARBA" id="ARBA00023264"/>
    </source>
</evidence>
<dbReference type="PANTHER" id="PTHR46382:SF1">
    <property type="entry name" value="PHOSPHATIDATE CYTIDYLYLTRANSFERASE"/>
    <property type="match status" value="1"/>
</dbReference>
<evidence type="ECO:0000256" key="11">
    <source>
        <dbReference type="ARBA" id="ARBA00022692"/>
    </source>
</evidence>
<evidence type="ECO:0000256" key="8">
    <source>
        <dbReference type="ARBA" id="ARBA00022475"/>
    </source>
</evidence>
<dbReference type="Pfam" id="PF01148">
    <property type="entry name" value="CTP_transf_1"/>
    <property type="match status" value="1"/>
</dbReference>
<dbReference type="OrthoDB" id="9799199at2"/>
<evidence type="ECO:0000256" key="16">
    <source>
        <dbReference type="ARBA" id="ARBA00023209"/>
    </source>
</evidence>
<evidence type="ECO:0000256" key="10">
    <source>
        <dbReference type="ARBA" id="ARBA00022679"/>
    </source>
</evidence>
<evidence type="ECO:0000256" key="13">
    <source>
        <dbReference type="ARBA" id="ARBA00022989"/>
    </source>
</evidence>
<keyword evidence="10 18" id="KW-0808">Transferase</keyword>
<evidence type="ECO:0000313" key="20">
    <source>
        <dbReference type="EMBL" id="CCV66343.1"/>
    </source>
</evidence>
<evidence type="ECO:0000256" key="6">
    <source>
        <dbReference type="ARBA" id="ARBA00012487"/>
    </source>
</evidence>
<dbReference type="EC" id="2.7.7.41" evidence="6 18"/>